<reference evidence="2 3" key="1">
    <citation type="submission" date="2014-05" db="EMBL/GenBank/DDBJ databases">
        <authorList>
            <person name="Daugherty S.C."/>
            <person name="Tallon L.J."/>
            <person name="Sadzewicz L."/>
            <person name="Kilian M."/>
            <person name="Tettelin H."/>
        </authorList>
    </citation>
    <scope>NUCLEOTIDE SEQUENCE [LARGE SCALE GENOMIC DNA]</scope>
    <source>
        <strain evidence="2 3">SK578</strain>
    </source>
</reference>
<dbReference type="AlphaFoldDB" id="A0A081R1E3"/>
<dbReference type="SUPFAM" id="SSF143517">
    <property type="entry name" value="TRCF domain-like"/>
    <property type="match status" value="1"/>
</dbReference>
<dbReference type="Gene3D" id="3.90.1150.50">
    <property type="entry name" value="Transcription-repair-coupling factor, D7 domain"/>
    <property type="match status" value="1"/>
</dbReference>
<dbReference type="InterPro" id="IPR005118">
    <property type="entry name" value="TRCF_C"/>
</dbReference>
<evidence type="ECO:0000313" key="3">
    <source>
        <dbReference type="Proteomes" id="UP000028089"/>
    </source>
</evidence>
<dbReference type="Pfam" id="PF03461">
    <property type="entry name" value="TRCF"/>
    <property type="match status" value="1"/>
</dbReference>
<accession>A0A081R1E3</accession>
<feature type="domain" description="Transcription-repair-coupling factor C-terminal" evidence="1">
    <location>
        <begin position="1"/>
        <end position="59"/>
    </location>
</feature>
<proteinExistence type="predicted"/>
<organism evidence="2 3">
    <name type="scientific">Streptococcus mitis</name>
    <dbReference type="NCBI Taxonomy" id="28037"/>
    <lineage>
        <taxon>Bacteria</taxon>
        <taxon>Bacillati</taxon>
        <taxon>Bacillota</taxon>
        <taxon>Bacilli</taxon>
        <taxon>Lactobacillales</taxon>
        <taxon>Streptococcaceae</taxon>
        <taxon>Streptococcus</taxon>
        <taxon>Streptococcus mitis group</taxon>
    </lineage>
</organism>
<gene>
    <name evidence="2" type="ORF">SK578_0001</name>
</gene>
<evidence type="ECO:0000313" key="2">
    <source>
        <dbReference type="EMBL" id="KEQ49016.1"/>
    </source>
</evidence>
<dbReference type="PATRIC" id="fig|28037.93.peg.37"/>
<protein>
    <submittedName>
        <fullName evidence="2">TRCF domain protein</fullName>
    </submittedName>
</protein>
<evidence type="ECO:0000259" key="1">
    <source>
        <dbReference type="SMART" id="SM00982"/>
    </source>
</evidence>
<comment type="caution">
    <text evidence="2">The sequence shown here is derived from an EMBL/GenBank/DDBJ whole genome shotgun (WGS) entry which is preliminary data.</text>
</comment>
<dbReference type="EMBL" id="JPFY01000007">
    <property type="protein sequence ID" value="KEQ49016.1"/>
    <property type="molecule type" value="Genomic_DNA"/>
</dbReference>
<dbReference type="InterPro" id="IPR037235">
    <property type="entry name" value="TRCF-like_C_D7"/>
</dbReference>
<sequence length="113" mass="13024">MDRFGEYPDVVAYLLEIGLVKSYLDKVFVQRVERKENKITVQFEKITQRLFLAQDYFKALSATNLKAAIAENKGLMEVVFDVRNKKDYEILEGLLIFGESLLEIKVSKEGNSL</sequence>
<dbReference type="GO" id="GO:0006281">
    <property type="term" value="P:DNA repair"/>
    <property type="evidence" value="ECO:0007669"/>
    <property type="project" value="InterPro"/>
</dbReference>
<name>A0A081R1E3_STRMT</name>
<dbReference type="Proteomes" id="UP000028089">
    <property type="component" value="Unassembled WGS sequence"/>
</dbReference>
<dbReference type="SMART" id="SM00982">
    <property type="entry name" value="TRCF"/>
    <property type="match status" value="1"/>
</dbReference>